<evidence type="ECO:0000256" key="4">
    <source>
        <dbReference type="ARBA" id="ARBA00024855"/>
    </source>
</evidence>
<protein>
    <submittedName>
        <fullName evidence="6">Uncharacterized protein</fullName>
    </submittedName>
</protein>
<dbReference type="Proteomes" id="UP000053257">
    <property type="component" value="Unassembled WGS sequence"/>
</dbReference>
<proteinExistence type="inferred from homology"/>
<organism evidence="6 7">
    <name type="scientific">Phlebiopsis gigantea (strain 11061_1 CR5-6)</name>
    <name type="common">White-rot fungus</name>
    <name type="synonym">Peniophora gigantea</name>
    <dbReference type="NCBI Taxonomy" id="745531"/>
    <lineage>
        <taxon>Eukaryota</taxon>
        <taxon>Fungi</taxon>
        <taxon>Dikarya</taxon>
        <taxon>Basidiomycota</taxon>
        <taxon>Agaricomycotina</taxon>
        <taxon>Agaricomycetes</taxon>
        <taxon>Polyporales</taxon>
        <taxon>Phanerochaetaceae</taxon>
        <taxon>Phlebiopsis</taxon>
    </lineage>
</organism>
<accession>A0A0C3S6Y8</accession>
<comment type="subunit">
    <text evidence="1">Homodimer.</text>
</comment>
<evidence type="ECO:0000256" key="1">
    <source>
        <dbReference type="ARBA" id="ARBA00011738"/>
    </source>
</evidence>
<dbReference type="GO" id="GO:0004869">
    <property type="term" value="F:cysteine-type endopeptidase inhibitor activity"/>
    <property type="evidence" value="ECO:0007669"/>
    <property type="project" value="UniProtKB-KW"/>
</dbReference>
<dbReference type="HOGENOM" id="CLU_139305_0_0_1"/>
<evidence type="ECO:0000313" key="6">
    <source>
        <dbReference type="EMBL" id="KIP06477.1"/>
    </source>
</evidence>
<evidence type="ECO:0000256" key="2">
    <source>
        <dbReference type="ARBA" id="ARBA00022690"/>
    </source>
</evidence>
<evidence type="ECO:0000256" key="3">
    <source>
        <dbReference type="ARBA" id="ARBA00022704"/>
    </source>
</evidence>
<keyword evidence="7" id="KW-1185">Reference proteome</keyword>
<dbReference type="InterPro" id="IPR019508">
    <property type="entry name" value="Prot_inh_I48_clitocypin"/>
</dbReference>
<dbReference type="Gene3D" id="2.80.10.50">
    <property type="match status" value="1"/>
</dbReference>
<evidence type="ECO:0000256" key="5">
    <source>
        <dbReference type="ARBA" id="ARBA00025775"/>
    </source>
</evidence>
<comment type="similarity">
    <text evidence="5">Belongs to the protease inhibitor I48 family.</text>
</comment>
<name>A0A0C3S6Y8_PHLG1</name>
<dbReference type="AlphaFoldDB" id="A0A0C3S6Y8"/>
<sequence>MSNRIVRLRASPAVRPSGVYATGRGVDDVVRIAATSPLVAWASRSNNDKVNTVMEDDRPFRVPLPGGSPPAFVWGSIGRLPSSESPVILTTDQERQTIWIVKPIDNGVPDAFTRTIWYAGTAGNQVVFKALLNNAPDAEKPYWVITNAK</sequence>
<keyword evidence="3" id="KW-0789">Thiol protease inhibitor</keyword>
<keyword evidence="2" id="KW-0646">Protease inhibitor</keyword>
<dbReference type="Pfam" id="PF10467">
    <property type="entry name" value="Inhibitor_I48"/>
    <property type="match status" value="1"/>
</dbReference>
<dbReference type="EMBL" id="KN840517">
    <property type="protein sequence ID" value="KIP06477.1"/>
    <property type="molecule type" value="Genomic_DNA"/>
</dbReference>
<gene>
    <name evidence="6" type="ORF">PHLGIDRAFT_13868</name>
</gene>
<comment type="function">
    <text evidence="4">Binds and inhibits cysteine proteinases. Inhibits most strongly papain and cathepsin L, more weakly bromelain and cathepsin B while it is completely ineffective against cathepsin H.</text>
</comment>
<reference evidence="6 7" key="1">
    <citation type="journal article" date="2014" name="PLoS Genet.">
        <title>Analysis of the Phlebiopsis gigantea genome, transcriptome and secretome provides insight into its pioneer colonization strategies of wood.</title>
        <authorList>
            <person name="Hori C."/>
            <person name="Ishida T."/>
            <person name="Igarashi K."/>
            <person name="Samejima M."/>
            <person name="Suzuki H."/>
            <person name="Master E."/>
            <person name="Ferreira P."/>
            <person name="Ruiz-Duenas F.J."/>
            <person name="Held B."/>
            <person name="Canessa P."/>
            <person name="Larrondo L.F."/>
            <person name="Schmoll M."/>
            <person name="Druzhinina I.S."/>
            <person name="Kubicek C.P."/>
            <person name="Gaskell J.A."/>
            <person name="Kersten P."/>
            <person name="St John F."/>
            <person name="Glasner J."/>
            <person name="Sabat G."/>
            <person name="Splinter BonDurant S."/>
            <person name="Syed K."/>
            <person name="Yadav J."/>
            <person name="Mgbeahuruike A.C."/>
            <person name="Kovalchuk A."/>
            <person name="Asiegbu F.O."/>
            <person name="Lackner G."/>
            <person name="Hoffmeister D."/>
            <person name="Rencoret J."/>
            <person name="Gutierrez A."/>
            <person name="Sun H."/>
            <person name="Lindquist E."/>
            <person name="Barry K."/>
            <person name="Riley R."/>
            <person name="Grigoriev I.V."/>
            <person name="Henrissat B."/>
            <person name="Kues U."/>
            <person name="Berka R.M."/>
            <person name="Martinez A.T."/>
            <person name="Covert S.F."/>
            <person name="Blanchette R.A."/>
            <person name="Cullen D."/>
        </authorList>
    </citation>
    <scope>NUCLEOTIDE SEQUENCE [LARGE SCALE GENOMIC DNA]</scope>
    <source>
        <strain evidence="6 7">11061_1 CR5-6</strain>
    </source>
</reference>
<evidence type="ECO:0000313" key="7">
    <source>
        <dbReference type="Proteomes" id="UP000053257"/>
    </source>
</evidence>